<dbReference type="PIRSF" id="PIRSF006404">
    <property type="entry name" value="UCP006404_Pept_M50_CBS"/>
    <property type="match status" value="1"/>
</dbReference>
<comment type="subcellular location">
    <subcellularLocation>
        <location evidence="1 14">Cell membrane</location>
        <topology evidence="1 14">Multi-pass membrane protein</topology>
    </subcellularLocation>
</comment>
<feature type="binding site" evidence="16">
    <location>
        <position position="166"/>
    </location>
    <ligand>
        <name>Zn(2+)</name>
        <dbReference type="ChEBI" id="CHEBI:29105"/>
        <note>catalytic</note>
    </ligand>
</feature>
<dbReference type="InterPro" id="IPR046342">
    <property type="entry name" value="CBS_dom_sf"/>
</dbReference>
<dbReference type="AlphaFoldDB" id="A0A132MHD6"/>
<name>A0A132MHD6_9ACTN</name>
<feature type="binding site" evidence="16">
    <location>
        <position position="71"/>
    </location>
    <ligand>
        <name>Zn(2+)</name>
        <dbReference type="ChEBI" id="CHEBI:29105"/>
        <note>catalytic</note>
    </ligand>
</feature>
<dbReference type="OrthoDB" id="9781963at2"/>
<evidence type="ECO:0000256" key="3">
    <source>
        <dbReference type="ARBA" id="ARBA00022475"/>
    </source>
</evidence>
<evidence type="ECO:0000256" key="1">
    <source>
        <dbReference type="ARBA" id="ARBA00004651"/>
    </source>
</evidence>
<feature type="domain" description="CBS" evidence="18">
    <location>
        <begin position="317"/>
        <end position="376"/>
    </location>
</feature>
<dbReference type="GO" id="GO:0005886">
    <property type="term" value="C:plasma membrane"/>
    <property type="evidence" value="ECO:0007669"/>
    <property type="project" value="UniProtKB-SubCell"/>
</dbReference>
<dbReference type="GO" id="GO:0006508">
    <property type="term" value="P:proteolysis"/>
    <property type="evidence" value="ECO:0007669"/>
    <property type="project" value="UniProtKB-KW"/>
</dbReference>
<evidence type="ECO:0000256" key="9">
    <source>
        <dbReference type="ARBA" id="ARBA00022833"/>
    </source>
</evidence>
<keyword evidence="13 14" id="KW-0472">Membrane</keyword>
<feature type="transmembrane region" description="Helical" evidence="14">
    <location>
        <begin position="47"/>
        <end position="67"/>
    </location>
</feature>
<protein>
    <recommendedName>
        <fullName evidence="14">Zinc metalloprotease</fullName>
    </recommendedName>
</protein>
<dbReference type="CDD" id="cd06164">
    <property type="entry name" value="S2P-M50_SpoIVFB_CBS"/>
    <property type="match status" value="1"/>
</dbReference>
<evidence type="ECO:0000256" key="5">
    <source>
        <dbReference type="ARBA" id="ARBA00022692"/>
    </source>
</evidence>
<dbReference type="InterPro" id="IPR016483">
    <property type="entry name" value="UCP006404_Pept_M50_CBS"/>
</dbReference>
<evidence type="ECO:0000256" key="2">
    <source>
        <dbReference type="ARBA" id="ARBA00007931"/>
    </source>
</evidence>
<feature type="transmembrane region" description="Helical" evidence="14">
    <location>
        <begin position="200"/>
        <end position="227"/>
    </location>
</feature>
<feature type="transmembrane region" description="Helical" evidence="14">
    <location>
        <begin position="12"/>
        <end position="35"/>
    </location>
</feature>
<dbReference type="Gene3D" id="3.10.580.10">
    <property type="entry name" value="CBS-domain"/>
    <property type="match status" value="2"/>
</dbReference>
<sequence length="396" mass="42188">MRDSLRIGRIAGIRVGFNISVLVIVVILVVGLALGRFPATFPGRSPAAYLLAALVTAFVFLLSLLAHELAHAIVARRNGIEVEGITLWLFGGVAQLRGEPRTPGADFRVAVVGPLTSLVLALVFGLAAALVAAVAEPGLTVSALMYLAVVNVMLAVFNLIPAAPLDGGRVLRAFLWWRSRDRLRAAVTAARAGRVFGYTLIGLGFLQLVVGLGFGGLWLALIGLFLVNAATAEEQQTQANAALHGIRVIDVMTRNPVTASPEEPLSLFIDRTVLTHRFSTYPLVDTVGRLSGLVTLNRIRAVAPERRAVTRLGDIACPPDQVPVARPEEPLTDLLPRMAGCPDGRAVVVDASGVVIGLITPSDISRALQLRDLRPFDPYPTPRGADVSLTHHRHAA</sequence>
<evidence type="ECO:0000256" key="15">
    <source>
        <dbReference type="PIRSR" id="PIRSR006404-1"/>
    </source>
</evidence>
<keyword evidence="12 17" id="KW-0129">CBS domain</keyword>
<comment type="caution">
    <text evidence="19">The sequence shown here is derived from an EMBL/GenBank/DDBJ whole genome shotgun (WGS) entry which is preliminary data.</text>
</comment>
<feature type="active site" evidence="15">
    <location>
        <position position="68"/>
    </location>
</feature>
<feature type="transmembrane region" description="Helical" evidence="14">
    <location>
        <begin position="109"/>
        <end position="135"/>
    </location>
</feature>
<reference evidence="23" key="2">
    <citation type="submission" date="2015-02" db="EMBL/GenBank/DDBJ databases">
        <title>Physiological reanalysis, assessment of diazotrophy, and genome sequences of multiple isolates of Streptomyces thermoautotrophicus.</title>
        <authorList>
            <person name="MacKellar D.C."/>
            <person name="Lieber L."/>
            <person name="Norman J."/>
            <person name="Bolger A."/>
            <person name="Tobin C."/>
            <person name="Murray J.W."/>
            <person name="Friesen M."/>
            <person name="Prell J."/>
        </authorList>
    </citation>
    <scope>NUCLEOTIDE SEQUENCE [LARGE SCALE GENOMIC DNA]</scope>
    <source>
        <strain evidence="23">UBT1</strain>
    </source>
</reference>
<dbReference type="Pfam" id="PF00571">
    <property type="entry name" value="CBS"/>
    <property type="match status" value="2"/>
</dbReference>
<dbReference type="GO" id="GO:0046872">
    <property type="term" value="F:metal ion binding"/>
    <property type="evidence" value="ECO:0007669"/>
    <property type="project" value="UniProtKB-UniRule"/>
</dbReference>
<accession>A0A132MHD6</accession>
<evidence type="ECO:0000256" key="16">
    <source>
        <dbReference type="PIRSR" id="PIRSR006404-2"/>
    </source>
</evidence>
<keyword evidence="9 14" id="KW-0862">Zinc</keyword>
<evidence type="ECO:0000256" key="10">
    <source>
        <dbReference type="ARBA" id="ARBA00022989"/>
    </source>
</evidence>
<evidence type="ECO:0000313" key="19">
    <source>
        <dbReference type="EMBL" id="KWW97247.1"/>
    </source>
</evidence>
<dbReference type="SMART" id="SM00116">
    <property type="entry name" value="CBS"/>
    <property type="match status" value="2"/>
</dbReference>
<evidence type="ECO:0000256" key="14">
    <source>
        <dbReference type="PIRNR" id="PIRNR006404"/>
    </source>
</evidence>
<feature type="binding site" evidence="16">
    <location>
        <position position="67"/>
    </location>
    <ligand>
        <name>Zn(2+)</name>
        <dbReference type="ChEBI" id="CHEBI:29105"/>
        <note>catalytic</note>
    </ligand>
</feature>
<dbReference type="InterPro" id="IPR000644">
    <property type="entry name" value="CBS_dom"/>
</dbReference>
<evidence type="ECO:0000259" key="18">
    <source>
        <dbReference type="PROSITE" id="PS51371"/>
    </source>
</evidence>
<keyword evidence="6 14" id="KW-0479">Metal-binding</keyword>
<keyword evidence="4 14" id="KW-0645">Protease</keyword>
<dbReference type="PANTHER" id="PTHR39188">
    <property type="entry name" value="MEMBRANE-ASSOCIATED ZINC METALLOPROTEASE M50B"/>
    <property type="match status" value="1"/>
</dbReference>
<dbReference type="STRING" id="1469144.LI90_4416"/>
<dbReference type="PATRIC" id="fig|1469144.10.peg.4670"/>
<evidence type="ECO:0000313" key="22">
    <source>
        <dbReference type="Proteomes" id="UP000070188"/>
    </source>
</evidence>
<evidence type="ECO:0000313" key="23">
    <source>
        <dbReference type="Proteomes" id="UP000070598"/>
    </source>
</evidence>
<dbReference type="PROSITE" id="PS51371">
    <property type="entry name" value="CBS"/>
    <property type="match status" value="2"/>
</dbReference>
<evidence type="ECO:0000256" key="13">
    <source>
        <dbReference type="ARBA" id="ARBA00023136"/>
    </source>
</evidence>
<keyword evidence="10 14" id="KW-1133">Transmembrane helix</keyword>
<evidence type="ECO:0000313" key="24">
    <source>
        <dbReference type="Proteomes" id="UP000070659"/>
    </source>
</evidence>
<dbReference type="SUPFAM" id="SSF54631">
    <property type="entry name" value="CBS-domain pair"/>
    <property type="match status" value="1"/>
</dbReference>
<reference evidence="19" key="3">
    <citation type="submission" date="2015-04" db="EMBL/GenBank/DDBJ databases">
        <title>Physiological reanalysis, assessment of diazotrophy, and genome sequences of multiple isolates of Streptomyces thermoautotrophicus.</title>
        <authorList>
            <person name="MacKellar D.C."/>
            <person name="Lieber L."/>
            <person name="Norman J."/>
            <person name="Bolger A."/>
            <person name="Tobin C."/>
            <person name="Murray J.W."/>
            <person name="Woodward J."/>
            <person name="Friesen M."/>
            <person name="Prell J."/>
        </authorList>
    </citation>
    <scope>NUCLEOTIDE SEQUENCE [LARGE SCALE GENOMIC DNA]</scope>
    <source>
        <strain evidence="19">H1</strain>
    </source>
</reference>
<evidence type="ECO:0000256" key="6">
    <source>
        <dbReference type="ARBA" id="ARBA00022723"/>
    </source>
</evidence>
<dbReference type="EMBL" id="JYIK01000472">
    <property type="protein sequence ID" value="KWX10447.1"/>
    <property type="molecule type" value="Genomic_DNA"/>
</dbReference>
<dbReference type="GO" id="GO:0008237">
    <property type="term" value="F:metallopeptidase activity"/>
    <property type="evidence" value="ECO:0007669"/>
    <property type="project" value="UniProtKB-UniRule"/>
</dbReference>
<evidence type="ECO:0000313" key="20">
    <source>
        <dbReference type="EMBL" id="KWX00433.1"/>
    </source>
</evidence>
<evidence type="ECO:0000313" key="21">
    <source>
        <dbReference type="EMBL" id="KWX10447.1"/>
    </source>
</evidence>
<feature type="domain" description="CBS" evidence="18">
    <location>
        <begin position="252"/>
        <end position="309"/>
    </location>
</feature>
<keyword evidence="11 14" id="KW-0482">Metalloprotease</keyword>
<dbReference type="Proteomes" id="UP000070659">
    <property type="component" value="Unassembled WGS sequence"/>
</dbReference>
<evidence type="ECO:0000256" key="11">
    <source>
        <dbReference type="ARBA" id="ARBA00023049"/>
    </source>
</evidence>
<comment type="cofactor">
    <cofactor evidence="14 16">
        <name>Zn(2+)</name>
        <dbReference type="ChEBI" id="CHEBI:29105"/>
    </cofactor>
    <text evidence="14 16">Binds 1 zinc ion per subunit.</text>
</comment>
<organism evidence="19 22">
    <name type="scientific">Carbonactinospora thermoautotrophica</name>
    <dbReference type="NCBI Taxonomy" id="1469144"/>
    <lineage>
        <taxon>Bacteria</taxon>
        <taxon>Bacillati</taxon>
        <taxon>Actinomycetota</taxon>
        <taxon>Actinomycetes</taxon>
        <taxon>Kitasatosporales</taxon>
        <taxon>Carbonactinosporaceae</taxon>
        <taxon>Carbonactinospora</taxon>
    </lineage>
</organism>
<evidence type="ECO:0000256" key="17">
    <source>
        <dbReference type="PROSITE-ProRule" id="PRU00703"/>
    </source>
</evidence>
<dbReference type="EMBL" id="LAXD01000004">
    <property type="protein sequence ID" value="KWW97247.1"/>
    <property type="molecule type" value="Genomic_DNA"/>
</dbReference>
<keyword evidence="8 14" id="KW-0378">Hydrolase</keyword>
<evidence type="ECO:0000256" key="12">
    <source>
        <dbReference type="ARBA" id="ARBA00023122"/>
    </source>
</evidence>
<reference evidence="22" key="4">
    <citation type="submission" date="2015-04" db="EMBL/GenBank/DDBJ databases">
        <title>Physiological reanalysis, assessment of diazotrophy, and genome sequences of multiple isolates of Streptomyces thermoautotrophicus.</title>
        <authorList>
            <person name="MacKellar D.C."/>
            <person name="Lieber L."/>
            <person name="Norman J."/>
            <person name="Bolger A."/>
            <person name="Tobin C."/>
            <person name="Murray J.W."/>
            <person name="Chang R."/>
            <person name="Ford T."/>
            <person name="Nguyen P.Q."/>
            <person name="Woodward J."/>
            <person name="Permingeat H."/>
            <person name="Joshi N.S."/>
            <person name="Silver P.A."/>
            <person name="Usadel B."/>
            <person name="Rutherford A.W."/>
            <person name="Friesen M."/>
            <person name="Prell J."/>
        </authorList>
    </citation>
    <scope>NUCLEOTIDE SEQUENCE [LARGE SCALE GENOMIC DNA]</scope>
    <source>
        <strain evidence="22">H1</strain>
    </source>
</reference>
<dbReference type="Proteomes" id="UP000070598">
    <property type="component" value="Unassembled WGS sequence"/>
</dbReference>
<dbReference type="InterPro" id="IPR008915">
    <property type="entry name" value="Peptidase_M50"/>
</dbReference>
<evidence type="ECO:0000256" key="4">
    <source>
        <dbReference type="ARBA" id="ARBA00022670"/>
    </source>
</evidence>
<evidence type="ECO:0000256" key="8">
    <source>
        <dbReference type="ARBA" id="ARBA00022801"/>
    </source>
</evidence>
<evidence type="ECO:0000256" key="7">
    <source>
        <dbReference type="ARBA" id="ARBA00022737"/>
    </source>
</evidence>
<dbReference type="PANTHER" id="PTHR39188:SF3">
    <property type="entry name" value="STAGE IV SPORULATION PROTEIN FB"/>
    <property type="match status" value="1"/>
</dbReference>
<dbReference type="Proteomes" id="UP000070188">
    <property type="component" value="Unassembled WGS sequence"/>
</dbReference>
<dbReference type="Pfam" id="PF02163">
    <property type="entry name" value="Peptidase_M50"/>
    <property type="match status" value="2"/>
</dbReference>
<proteinExistence type="inferred from homology"/>
<reference evidence="20 24" key="1">
    <citation type="submission" date="2015-02" db="EMBL/GenBank/DDBJ databases">
        <title>Physiological reanalysis, assessment of diazotrophy, and genome sequences of multiple isolates of Streptomyces thermoautotrophicus.</title>
        <authorList>
            <person name="MacKellar D.C."/>
            <person name="Lieber L."/>
            <person name="Norman J."/>
            <person name="Bolger A."/>
            <person name="Tobin C."/>
            <person name="Murray J.W."/>
            <person name="Prell J."/>
        </authorList>
    </citation>
    <scope>NUCLEOTIDE SEQUENCE [LARGE SCALE GENOMIC DNA]</scope>
    <source>
        <strain evidence="20 24">UBT1</strain>
    </source>
</reference>
<dbReference type="RefSeq" id="WP_066892582.1">
    <property type="nucleotide sequence ID" value="NZ_JYIJ01000018.1"/>
</dbReference>
<keyword evidence="22" id="KW-1185">Reference proteome</keyword>
<gene>
    <name evidence="19" type="ORF">LI90_4416</name>
    <name evidence="20" type="ORF">TH66_16785</name>
    <name evidence="21" type="ORF">TR74_03550</name>
</gene>
<comment type="similarity">
    <text evidence="2 14">Belongs to the peptidase M50B family.</text>
</comment>
<keyword evidence="7" id="KW-0677">Repeat</keyword>
<keyword evidence="3 14" id="KW-1003">Cell membrane</keyword>
<keyword evidence="5 14" id="KW-0812">Transmembrane</keyword>
<feature type="transmembrane region" description="Helical" evidence="14">
    <location>
        <begin position="141"/>
        <end position="160"/>
    </location>
</feature>
<dbReference type="EMBL" id="JYIJ01000018">
    <property type="protein sequence ID" value="KWX00433.1"/>
    <property type="molecule type" value="Genomic_DNA"/>
</dbReference>